<dbReference type="GO" id="GO:0006357">
    <property type="term" value="P:regulation of transcription by RNA polymerase II"/>
    <property type="evidence" value="ECO:0007669"/>
    <property type="project" value="InterPro"/>
</dbReference>
<reference evidence="10 11" key="1">
    <citation type="submission" date="2013-02" db="EMBL/GenBank/DDBJ databases">
        <title>Genome sequence of Candida maltosa Xu316, a potential industrial strain for xylitol and ethanol production.</title>
        <authorList>
            <person name="Yu J."/>
            <person name="Wang Q."/>
            <person name="Geng X."/>
            <person name="Bao W."/>
            <person name="He P."/>
            <person name="Cai J."/>
        </authorList>
    </citation>
    <scope>NUCLEOTIDE SEQUENCE [LARGE SCALE GENOMIC DNA]</scope>
    <source>
        <strain evidence="11">Xu316</strain>
    </source>
</reference>
<evidence type="ECO:0000256" key="5">
    <source>
        <dbReference type="ARBA" id="ARBA00023159"/>
    </source>
</evidence>
<evidence type="ECO:0000256" key="6">
    <source>
        <dbReference type="ARBA" id="ARBA00023163"/>
    </source>
</evidence>
<gene>
    <name evidence="9" type="primary">MED5</name>
    <name evidence="10" type="ORF">G210_0909</name>
</gene>
<dbReference type="OMA" id="MVINICG"/>
<dbReference type="InterPro" id="IPR014801">
    <property type="entry name" value="Mediator_Med5_fun"/>
</dbReference>
<dbReference type="GO" id="GO:0003712">
    <property type="term" value="F:transcription coregulator activity"/>
    <property type="evidence" value="ECO:0007669"/>
    <property type="project" value="InterPro"/>
</dbReference>
<evidence type="ECO:0000256" key="4">
    <source>
        <dbReference type="ARBA" id="ARBA00023015"/>
    </source>
</evidence>
<keyword evidence="5 9" id="KW-0010">Activator</keyword>
<comment type="subunit">
    <text evidence="9">Component of the Mediator complex.</text>
</comment>
<comment type="caution">
    <text evidence="10">The sequence shown here is derived from an EMBL/GenBank/DDBJ whole genome shotgun (WGS) entry which is preliminary data.</text>
</comment>
<accession>M3J8T6</accession>
<dbReference type="STRING" id="1245528.M3J8T6"/>
<dbReference type="EMBL" id="AOGT01001083">
    <property type="protein sequence ID" value="EMG48508.1"/>
    <property type="molecule type" value="Genomic_DNA"/>
</dbReference>
<comment type="subcellular location">
    <subcellularLocation>
        <location evidence="1 9">Nucleus</location>
    </subcellularLocation>
</comment>
<keyword evidence="6 9" id="KW-0804">Transcription</keyword>
<protein>
    <recommendedName>
        <fullName evidence="3 9">Mediator of RNA polymerase II transcription subunit 5</fullName>
    </recommendedName>
    <alternativeName>
        <fullName evidence="8 9">Mediator complex subunit 5</fullName>
    </alternativeName>
</protein>
<evidence type="ECO:0000313" key="11">
    <source>
        <dbReference type="Proteomes" id="UP000011777"/>
    </source>
</evidence>
<comment type="function">
    <text evidence="9">Component of the Mediator complex, a coactivator involved in the regulated transcription of nearly all RNA polymerase II-dependent genes. Mediator functions as a bridge to convey information from gene-specific regulatory proteins to the basal RNA polymerase II transcription machinery. Mediator is recruited to promoters by direct interactions with regulatory proteins and serves as a scaffold for the assembly of a functional preinitiation complex with RNA polymerase II and the general transcription factors.</text>
</comment>
<dbReference type="OrthoDB" id="5322661at2759"/>
<comment type="similarity">
    <text evidence="2 9">Belongs to the Mediator complex subunit 5 family.</text>
</comment>
<dbReference type="PANTHER" id="PTHR35784:SF1">
    <property type="entry name" value="MEDIATOR OF RNA POLYMERASE II TRANSCRIPTION SUBUNIT 5"/>
    <property type="match status" value="1"/>
</dbReference>
<dbReference type="HOGENOM" id="CLU_012200_0_0_1"/>
<keyword evidence="4 9" id="KW-0805">Transcription regulation</keyword>
<dbReference type="AlphaFoldDB" id="M3J8T6"/>
<evidence type="ECO:0000256" key="9">
    <source>
        <dbReference type="RuleBase" id="RU364142"/>
    </source>
</evidence>
<organism evidence="10 11">
    <name type="scientific">Candida maltosa (strain Xu316)</name>
    <name type="common">Yeast</name>
    <dbReference type="NCBI Taxonomy" id="1245528"/>
    <lineage>
        <taxon>Eukaryota</taxon>
        <taxon>Fungi</taxon>
        <taxon>Dikarya</taxon>
        <taxon>Ascomycota</taxon>
        <taxon>Saccharomycotina</taxon>
        <taxon>Pichiomycetes</taxon>
        <taxon>Debaryomycetaceae</taxon>
        <taxon>Candida/Lodderomyces clade</taxon>
        <taxon>Candida</taxon>
    </lineage>
</organism>
<evidence type="ECO:0000256" key="7">
    <source>
        <dbReference type="ARBA" id="ARBA00023242"/>
    </source>
</evidence>
<dbReference type="PANTHER" id="PTHR35784">
    <property type="entry name" value="MEDIATOR OF RNA POLYMERASE II TRANSCRIPTION SUBUNIT 5"/>
    <property type="match status" value="1"/>
</dbReference>
<keyword evidence="7 9" id="KW-0539">Nucleus</keyword>
<sequence>MSQNELSLSKLIKKSVNNKLSPKVFISLFNQFAKKSPIQNNEYVSSVLEIDSDHNSLRQRKWNEYKLNLIVELSFSSTDNSHLFWSNLSSASVTSQGFYLSKIKKNLSGICHYQKDVLRNLITNEFIAYVLSQKKFDNSSIHILNYIVDLLVVMIEKYNKFIKEDKSHAFQDLIIKLIPVLRSLIDGDHLALYLLKKSKDILTKIEFSQLENTKSSRMECHSSIVALTPAMQSNVSSLTMINKLDEYYSKMRYIWIHKLFSNFEYDSHVLDFFISNLVSIPNRKNSFFVAVEFLKCVFSGLDMNGYCLFNAKNFAITRVPMLLNRLRFGEDNLEKAVNDVLETLNFDDGFKKQILKSFEGGDATPLHVRENFNEKLLNINSEFTSLEESGLIEFVKKLSSVHQSEQIQKEITKTILDIVDELSYARDFEKLNRLLLAVMGNIELVNIVLFNSNYSLLYKLIDLVDSLDFKTDDDDENFQEYYSYCGIIILSILNIVETFNIDFSKIALRNSFIIEYLNKFYYRLCDNLTSDVPLNNEEEDNIIIANYQNLENEWINALFDDKNEGLSDDLIKSLNIKQIYKLVPLIYKQAIMATNQGRISWEILNNGLEYLSQPFLTVISPIIIKYLVRDAAIDNELKQKIIKELISDTTNLSVKMVINICGNDLVKLNFPEDITEIIKTNTHYLNNAPSIATDDNVKESFKDQLLGEVKMQDTFLKNYILSNKSELVLSLLQEIYNFQKSNHEDSKMYINLMVFLVLLDSVGTSSAKDYWKREFREKCTQKLQQTQTSQFESSLDFHYSSIFNDNSQTDVRDEMDDFLTNQDGDDDMMQQDDLFNEKPKTSEQLKAVLRKVHNHTCLVNKFRCLREKIGEDTLFSKAVRLLNDKLAEELNNWHI</sequence>
<name>M3J8T6_CANMX</name>
<dbReference type="GO" id="GO:0016592">
    <property type="term" value="C:mediator complex"/>
    <property type="evidence" value="ECO:0007669"/>
    <property type="project" value="InterPro"/>
</dbReference>
<evidence type="ECO:0000256" key="8">
    <source>
        <dbReference type="ARBA" id="ARBA00031256"/>
    </source>
</evidence>
<keyword evidence="11" id="KW-1185">Reference proteome</keyword>
<evidence type="ECO:0000256" key="2">
    <source>
        <dbReference type="ARBA" id="ARBA00008782"/>
    </source>
</evidence>
<dbReference type="eggNOG" id="ENOG502R1HB">
    <property type="taxonomic scope" value="Eukaryota"/>
</dbReference>
<dbReference type="Proteomes" id="UP000011777">
    <property type="component" value="Unassembled WGS sequence"/>
</dbReference>
<evidence type="ECO:0000256" key="1">
    <source>
        <dbReference type="ARBA" id="ARBA00004123"/>
    </source>
</evidence>
<evidence type="ECO:0000313" key="10">
    <source>
        <dbReference type="EMBL" id="EMG48508.1"/>
    </source>
</evidence>
<evidence type="ECO:0000256" key="3">
    <source>
        <dbReference type="ARBA" id="ARBA00020628"/>
    </source>
</evidence>
<proteinExistence type="inferred from homology"/>
<dbReference type="Pfam" id="PF08689">
    <property type="entry name" value="Med5"/>
    <property type="match status" value="1"/>
</dbReference>